<dbReference type="EMBL" id="AP022587">
    <property type="protein sequence ID" value="BBY24802.1"/>
    <property type="molecule type" value="Genomic_DNA"/>
</dbReference>
<keyword evidence="2" id="KW-1185">Reference proteome</keyword>
<accession>A0A7I7QF69</accession>
<proteinExistence type="predicted"/>
<evidence type="ECO:0000313" key="2">
    <source>
        <dbReference type="Proteomes" id="UP000467130"/>
    </source>
</evidence>
<dbReference type="AlphaFoldDB" id="A0A7I7QF69"/>
<reference evidence="1 2" key="1">
    <citation type="journal article" date="2019" name="Emerg. Microbes Infect.">
        <title>Comprehensive subspecies identification of 175 nontuberculous mycobacteria species based on 7547 genomic profiles.</title>
        <authorList>
            <person name="Matsumoto Y."/>
            <person name="Kinjo T."/>
            <person name="Motooka D."/>
            <person name="Nabeya D."/>
            <person name="Jung N."/>
            <person name="Uechi K."/>
            <person name="Horii T."/>
            <person name="Iida T."/>
            <person name="Fujita J."/>
            <person name="Nakamura S."/>
        </authorList>
    </citation>
    <scope>NUCLEOTIDE SEQUENCE [LARGE SCALE GENOMIC DNA]</scope>
    <source>
        <strain evidence="1 2">JCM 17783</strain>
    </source>
</reference>
<dbReference type="Proteomes" id="UP000467130">
    <property type="component" value="Chromosome"/>
</dbReference>
<organism evidence="1 2">
    <name type="scientific">Mycobacterium stomatepiae</name>
    <dbReference type="NCBI Taxonomy" id="470076"/>
    <lineage>
        <taxon>Bacteria</taxon>
        <taxon>Bacillati</taxon>
        <taxon>Actinomycetota</taxon>
        <taxon>Actinomycetes</taxon>
        <taxon>Mycobacteriales</taxon>
        <taxon>Mycobacteriaceae</taxon>
        <taxon>Mycobacterium</taxon>
        <taxon>Mycobacterium simiae complex</taxon>
    </lineage>
</organism>
<protein>
    <submittedName>
        <fullName evidence="1">Uncharacterized protein</fullName>
    </submittedName>
</protein>
<sequence length="150" mass="16451">MRLVDHGMGVDPADMSRYMEMFNRHNEITRTVEEIPGGVRTTTQSNSPDLAAQLQAHVSSMYAHLDQSAEVMCMSSSLPTLFRHANGYRRQLTFTPNGVVAEETADDPALTQAIRAHALEVTGFIRDGMPPMMRGMMGPGMMGPGMMGPH</sequence>
<dbReference type="KEGG" id="msto:MSTO_50070"/>
<evidence type="ECO:0000313" key="1">
    <source>
        <dbReference type="EMBL" id="BBY24802.1"/>
    </source>
</evidence>
<name>A0A7I7QF69_9MYCO</name>
<gene>
    <name evidence="1" type="ORF">MSTO_50070</name>
</gene>